<keyword evidence="5" id="KW-0520">NAD</keyword>
<dbReference type="InterPro" id="IPR033524">
    <property type="entry name" value="Glu/Leu/Phe/Val_DH_AS"/>
</dbReference>
<evidence type="ECO:0000256" key="1">
    <source>
        <dbReference type="ARBA" id="ARBA00006382"/>
    </source>
</evidence>
<keyword evidence="5" id="KW-0547">Nucleotide-binding</keyword>
<dbReference type="EMBL" id="CP130613">
    <property type="protein sequence ID" value="WKW15058.1"/>
    <property type="molecule type" value="Genomic_DNA"/>
</dbReference>
<dbReference type="PROSITE" id="PS00074">
    <property type="entry name" value="GLFV_DEHYDROGENASE"/>
    <property type="match status" value="1"/>
</dbReference>
<dbReference type="InterPro" id="IPR014362">
    <property type="entry name" value="Glu_DH"/>
</dbReference>
<dbReference type="KEGG" id="pspc:Strain318_001429"/>
<dbReference type="InterPro" id="IPR033922">
    <property type="entry name" value="NAD_bind_Glu_DH"/>
</dbReference>
<dbReference type="InterPro" id="IPR036291">
    <property type="entry name" value="NAD(P)-bd_dom_sf"/>
</dbReference>
<evidence type="ECO:0000256" key="3">
    <source>
        <dbReference type="PIRNR" id="PIRNR000185"/>
    </source>
</evidence>
<evidence type="ECO:0000313" key="11">
    <source>
        <dbReference type="Proteomes" id="UP001229955"/>
    </source>
</evidence>
<reference evidence="9" key="1">
    <citation type="submission" date="2023-07" db="EMBL/GenBank/DDBJ databases">
        <authorList>
            <person name="Haufschild T."/>
            <person name="Kallscheuer N."/>
            <person name="Hammer J."/>
            <person name="Kohn T."/>
            <person name="Kabuu M."/>
            <person name="Jogler M."/>
            <person name="Wohfarth N."/>
            <person name="Heuer A."/>
            <person name="Rohde M."/>
            <person name="van Teeseling M.C.F."/>
            <person name="Jogler C."/>
        </authorList>
    </citation>
    <scope>NUCLEOTIDE SEQUENCE</scope>
    <source>
        <strain evidence="9">Strain 138</strain>
        <strain evidence="10">Strain 318</strain>
    </source>
</reference>
<dbReference type="Gene3D" id="3.40.50.10860">
    <property type="entry name" value="Leucine Dehydrogenase, chain A, domain 1"/>
    <property type="match status" value="1"/>
</dbReference>
<dbReference type="SUPFAM" id="SSF53223">
    <property type="entry name" value="Aminoacid dehydrogenase-like, N-terminal domain"/>
    <property type="match status" value="1"/>
</dbReference>
<organism evidence="9">
    <name type="scientific">Pseudogemmatithrix spongiicola</name>
    <dbReference type="NCBI Taxonomy" id="3062599"/>
    <lineage>
        <taxon>Bacteria</taxon>
        <taxon>Pseudomonadati</taxon>
        <taxon>Gemmatimonadota</taxon>
        <taxon>Gemmatimonadia</taxon>
        <taxon>Gemmatimonadales</taxon>
        <taxon>Gemmatimonadaceae</taxon>
        <taxon>Pseudogemmatithrix</taxon>
    </lineage>
</organism>
<evidence type="ECO:0000256" key="4">
    <source>
        <dbReference type="PIRSR" id="PIRSR000185-1"/>
    </source>
</evidence>
<dbReference type="InterPro" id="IPR006095">
    <property type="entry name" value="Glu/Leu/Phe/Val/Trp_DH"/>
</dbReference>
<evidence type="ECO:0000259" key="8">
    <source>
        <dbReference type="SMART" id="SM00839"/>
    </source>
</evidence>
<dbReference type="FunFam" id="3.40.50.10860:FF:000003">
    <property type="entry name" value="Glutamate dehydrogenase"/>
    <property type="match status" value="1"/>
</dbReference>
<dbReference type="SMART" id="SM00839">
    <property type="entry name" value="ELFV_dehydrog"/>
    <property type="match status" value="1"/>
</dbReference>
<dbReference type="RefSeq" id="WP_367887822.1">
    <property type="nucleotide sequence ID" value="NZ_CP130612.1"/>
</dbReference>
<dbReference type="InterPro" id="IPR046346">
    <property type="entry name" value="Aminoacid_DH-like_N_sf"/>
</dbReference>
<dbReference type="Gene3D" id="3.40.50.720">
    <property type="entry name" value="NAD(P)-binding Rossmann-like Domain"/>
    <property type="match status" value="1"/>
</dbReference>
<dbReference type="GO" id="GO:0000166">
    <property type="term" value="F:nucleotide binding"/>
    <property type="evidence" value="ECO:0007669"/>
    <property type="project" value="UniProtKB-KW"/>
</dbReference>
<feature type="binding site" evidence="5">
    <location>
        <position position="208"/>
    </location>
    <ligand>
        <name>NAD(+)</name>
        <dbReference type="ChEBI" id="CHEBI:57540"/>
    </ligand>
</feature>
<feature type="binding site" evidence="5">
    <location>
        <position position="239"/>
    </location>
    <ligand>
        <name>NAD(+)</name>
        <dbReference type="ChEBI" id="CHEBI:57540"/>
    </ligand>
</feature>
<evidence type="ECO:0000256" key="2">
    <source>
        <dbReference type="ARBA" id="ARBA00023002"/>
    </source>
</evidence>
<protein>
    <recommendedName>
        <fullName evidence="3">Glutamate dehydrogenase</fullName>
    </recommendedName>
</protein>
<evidence type="ECO:0000313" key="10">
    <source>
        <dbReference type="EMBL" id="WKW15058.1"/>
    </source>
</evidence>
<dbReference type="InterPro" id="IPR006097">
    <property type="entry name" value="Glu/Leu/Phe/Val/Trp_DH_dimer"/>
</dbReference>
<dbReference type="EMBL" id="CP130612">
    <property type="protein sequence ID" value="WKW12149.1"/>
    <property type="molecule type" value="Genomic_DNA"/>
</dbReference>
<feature type="active site" description="Proton donor" evidence="4">
    <location>
        <position position="124"/>
    </location>
</feature>
<evidence type="ECO:0000256" key="6">
    <source>
        <dbReference type="PIRSR" id="PIRSR000185-3"/>
    </source>
</evidence>
<feature type="binding site" evidence="5">
    <location>
        <position position="367"/>
    </location>
    <ligand>
        <name>substrate</name>
    </ligand>
</feature>
<dbReference type="PANTHER" id="PTHR11606:SF13">
    <property type="entry name" value="GLUTAMATE DEHYDROGENASE 1, MITOCHONDRIAL"/>
    <property type="match status" value="1"/>
</dbReference>
<dbReference type="GO" id="GO:0006538">
    <property type="term" value="P:L-glutamate catabolic process"/>
    <property type="evidence" value="ECO:0007669"/>
    <property type="project" value="TreeGrafter"/>
</dbReference>
<comment type="similarity">
    <text evidence="1 3 7">Belongs to the Glu/Leu/Phe/Val dehydrogenases family.</text>
</comment>
<name>A0AA49Q4V8_9BACT</name>
<feature type="site" description="Important for catalysis" evidence="6">
    <location>
        <position position="164"/>
    </location>
</feature>
<dbReference type="Pfam" id="PF00208">
    <property type="entry name" value="ELFV_dehydrog"/>
    <property type="match status" value="1"/>
</dbReference>
<dbReference type="PANTHER" id="PTHR11606">
    <property type="entry name" value="GLUTAMATE DEHYDROGENASE"/>
    <property type="match status" value="1"/>
</dbReference>
<evidence type="ECO:0000313" key="9">
    <source>
        <dbReference type="EMBL" id="WKW12149.1"/>
    </source>
</evidence>
<dbReference type="AlphaFoldDB" id="A0AA49Q4V8"/>
<gene>
    <name evidence="9" type="ORF">Strain138_001429</name>
    <name evidence="10" type="ORF">Strain318_001429</name>
</gene>
<dbReference type="CDD" id="cd01076">
    <property type="entry name" value="NAD_bind_1_Glu_DH"/>
    <property type="match status" value="1"/>
</dbReference>
<dbReference type="PIRSF" id="PIRSF000185">
    <property type="entry name" value="Glu_DH"/>
    <property type="match status" value="1"/>
</dbReference>
<dbReference type="PRINTS" id="PR00082">
    <property type="entry name" value="GLFDHDRGNASE"/>
</dbReference>
<dbReference type="InterPro" id="IPR006096">
    <property type="entry name" value="Glu/Leu/Phe/Val/Trp_DH_C"/>
</dbReference>
<dbReference type="GO" id="GO:0004352">
    <property type="term" value="F:glutamate dehydrogenase (NAD+) activity"/>
    <property type="evidence" value="ECO:0007669"/>
    <property type="project" value="TreeGrafter"/>
</dbReference>
<feature type="binding site" evidence="5">
    <location>
        <position position="88"/>
    </location>
    <ligand>
        <name>substrate</name>
    </ligand>
</feature>
<keyword evidence="11" id="KW-1185">Reference proteome</keyword>
<dbReference type="Pfam" id="PF02812">
    <property type="entry name" value="ELFV_dehydrog_N"/>
    <property type="match status" value="1"/>
</dbReference>
<dbReference type="SUPFAM" id="SSF51735">
    <property type="entry name" value="NAD(P)-binding Rossmann-fold domains"/>
    <property type="match status" value="1"/>
</dbReference>
<keyword evidence="2 3" id="KW-0560">Oxidoreductase</keyword>
<evidence type="ECO:0000256" key="7">
    <source>
        <dbReference type="RuleBase" id="RU004417"/>
    </source>
</evidence>
<accession>A0AA49Q4V8</accession>
<dbReference type="Proteomes" id="UP001229955">
    <property type="component" value="Chromosome"/>
</dbReference>
<evidence type="ECO:0000256" key="5">
    <source>
        <dbReference type="PIRSR" id="PIRSR000185-2"/>
    </source>
</evidence>
<feature type="domain" description="Glutamate/phenylalanine/leucine/valine/L-tryptophan dehydrogenase C-terminal" evidence="8">
    <location>
        <begin position="201"/>
        <end position="431"/>
    </location>
</feature>
<proteinExistence type="inferred from homology"/>
<sequence>MADLRLPTNPIVRPDKDRFLNEENPFEAMMSRFDRAAELLDLEPGIYKVLRSPEKEITVSIPVLMDNGEVEVFTGIRVLHNTSRGPAKGGIRFDMNVSLDEVKALAAWMTWKCAVVNIPFGGAKGGVICDPLKMSVGELERVTRRYTSGIISTLGPDSDVPAPDVNTNERVMAWLMDTYSMHVGHTVNAVTTGKPVEMGGSLGRREATGRGVMFTATQALEHLKMDVKGATVAVQGFGNVGSIGAQLLAEQGCKVVAISDRTGGWHNPKGIDVADAIAYVRKNKTLDGYGKGDVITNEQLLELPVDVLVPAALENVITTKNAKNIKAKIICEGANGPTTAAADTILDEKGIFVVPDILANAGGVTVSYFEWVQNRGGYYWDEETVNDRLRKIMVESFASVLKISQQHKVNMRTAAYMVAISRVATVHRLRGIYA</sequence>
<accession>A0AA49Q6X9</accession>
<feature type="binding site" evidence="5">
    <location>
        <position position="112"/>
    </location>
    <ligand>
        <name>substrate</name>
    </ligand>
</feature>